<proteinExistence type="predicted"/>
<sequence>MVDIPLGGGNCGGAAMETLSSGTGGGAIRAGRWKAILLIGWAASG</sequence>
<dbReference type="EMBL" id="BAABHF010000043">
    <property type="protein sequence ID" value="GAA4509212.1"/>
    <property type="molecule type" value="Genomic_DNA"/>
</dbReference>
<organism evidence="1 2">
    <name type="scientific">Actinoallomurus oryzae</name>
    <dbReference type="NCBI Taxonomy" id="502180"/>
    <lineage>
        <taxon>Bacteria</taxon>
        <taxon>Bacillati</taxon>
        <taxon>Actinomycetota</taxon>
        <taxon>Actinomycetes</taxon>
        <taxon>Streptosporangiales</taxon>
        <taxon>Thermomonosporaceae</taxon>
        <taxon>Actinoallomurus</taxon>
    </lineage>
</organism>
<reference evidence="2" key="1">
    <citation type="journal article" date="2019" name="Int. J. Syst. Evol. Microbiol.">
        <title>The Global Catalogue of Microorganisms (GCM) 10K type strain sequencing project: providing services to taxonomists for standard genome sequencing and annotation.</title>
        <authorList>
            <consortium name="The Broad Institute Genomics Platform"/>
            <consortium name="The Broad Institute Genome Sequencing Center for Infectious Disease"/>
            <person name="Wu L."/>
            <person name="Ma J."/>
        </authorList>
    </citation>
    <scope>NUCLEOTIDE SEQUENCE [LARGE SCALE GENOMIC DNA]</scope>
    <source>
        <strain evidence="2">JCM 17933</strain>
    </source>
</reference>
<name>A0ABP8QTF8_9ACTN</name>
<keyword evidence="2" id="KW-1185">Reference proteome</keyword>
<accession>A0ABP8QTF8</accession>
<protein>
    <submittedName>
        <fullName evidence="1">Uncharacterized protein</fullName>
    </submittedName>
</protein>
<gene>
    <name evidence="1" type="ORF">GCM10023191_070100</name>
</gene>
<comment type="caution">
    <text evidence="1">The sequence shown here is derived from an EMBL/GenBank/DDBJ whole genome shotgun (WGS) entry which is preliminary data.</text>
</comment>
<evidence type="ECO:0000313" key="2">
    <source>
        <dbReference type="Proteomes" id="UP001500503"/>
    </source>
</evidence>
<dbReference type="Proteomes" id="UP001500503">
    <property type="component" value="Unassembled WGS sequence"/>
</dbReference>
<evidence type="ECO:0000313" key="1">
    <source>
        <dbReference type="EMBL" id="GAA4509212.1"/>
    </source>
</evidence>